<keyword evidence="2 5" id="KW-0963">Cytoplasm</keyword>
<dbReference type="Proteomes" id="UP000033924">
    <property type="component" value="Unassembled WGS sequence"/>
</dbReference>
<keyword evidence="5" id="KW-0175">Coiled coil</keyword>
<dbReference type="FunFam" id="1.10.3890.10:FF:000001">
    <property type="entry name" value="High frequency lysogenization protein HflD homolog"/>
    <property type="match status" value="1"/>
</dbReference>
<reference evidence="7 8" key="1">
    <citation type="submission" date="2015-01" db="EMBL/GenBank/DDBJ databases">
        <title>Erwinia tracheiphila.</title>
        <authorList>
            <person name="Shapiro L.R."/>
        </authorList>
    </citation>
    <scope>NUCLEOTIDE SEQUENCE [LARGE SCALE GENOMIC DNA]</scope>
    <source>
        <strain evidence="7 8">BuffGH</strain>
    </source>
</reference>
<sequence>MAKSFYDITLALAGICQSAHLAQQLAHQGHCPTEVLKISLHSVVDLNPSSTLAVFGNNEANLRFGLEALLAVLHSNRHGTVAELTRYTLSLMTLERKLNAKQSALDALAQRVRQLDRQLLHFDLDSDTLLSAMATIYVDIISPLGPRIQVTGSPAVLQNTQIQSKIRATLLAGIRAAVLWQQVGGGRLQLMFSRNRFANEAKQILSRATGSSKC</sequence>
<dbReference type="STRING" id="65700.SY86_09590"/>
<dbReference type="InterPro" id="IPR035932">
    <property type="entry name" value="HflD-like_sf"/>
</dbReference>
<dbReference type="PATRIC" id="fig|65700.7.peg.2420"/>
<dbReference type="HAMAP" id="MF_00695">
    <property type="entry name" value="HflD_protein"/>
    <property type="match status" value="1"/>
</dbReference>
<dbReference type="EMBL" id="CP013970">
    <property type="protein sequence ID" value="AXF75485.1"/>
    <property type="molecule type" value="Genomic_DNA"/>
</dbReference>
<dbReference type="NCBIfam" id="NF001248">
    <property type="entry name" value="PRK00218.1-4"/>
    <property type="match status" value="1"/>
</dbReference>
<protein>
    <recommendedName>
        <fullName evidence="5">High frequency lysogenization protein HflD homolog</fullName>
    </recommendedName>
</protein>
<dbReference type="SUPFAM" id="SSF101322">
    <property type="entry name" value="YcfC-like"/>
    <property type="match status" value="1"/>
</dbReference>
<name>A0A0M2KE82_9GAMM</name>
<evidence type="ECO:0000313" key="7">
    <source>
        <dbReference type="EMBL" id="KKF35622.1"/>
    </source>
</evidence>
<reference evidence="6 9" key="2">
    <citation type="submission" date="2016-01" db="EMBL/GenBank/DDBJ databases">
        <authorList>
            <person name="Oliw E.H."/>
        </authorList>
    </citation>
    <scope>NUCLEOTIDE SEQUENCE [LARGE SCALE GENOMIC DNA]</scope>
    <source>
        <strain evidence="6 9">MDcuke</strain>
    </source>
</reference>
<evidence type="ECO:0000256" key="4">
    <source>
        <dbReference type="ARBA" id="ARBA00023136"/>
    </source>
</evidence>
<evidence type="ECO:0000256" key="3">
    <source>
        <dbReference type="ARBA" id="ARBA00022519"/>
    </source>
</evidence>
<dbReference type="RefSeq" id="WP_016192107.1">
    <property type="nucleotide sequence ID" value="NZ_CP013970.1"/>
</dbReference>
<dbReference type="NCBIfam" id="NF001249">
    <property type="entry name" value="PRK00218.1-5"/>
    <property type="match status" value="1"/>
</dbReference>
<feature type="coiled-coil region" evidence="5">
    <location>
        <begin position="91"/>
        <end position="118"/>
    </location>
</feature>
<evidence type="ECO:0000313" key="6">
    <source>
        <dbReference type="EMBL" id="AXF75485.1"/>
    </source>
</evidence>
<dbReference type="GO" id="GO:0005886">
    <property type="term" value="C:plasma membrane"/>
    <property type="evidence" value="ECO:0007669"/>
    <property type="project" value="UniProtKB-SubCell"/>
</dbReference>
<comment type="similarity">
    <text evidence="5">Belongs to the HflD family.</text>
</comment>
<keyword evidence="3" id="KW-0997">Cell inner membrane</keyword>
<dbReference type="InterPro" id="IPR007451">
    <property type="entry name" value="HflD"/>
</dbReference>
<dbReference type="EMBL" id="JXNU01000003">
    <property type="protein sequence ID" value="KKF35622.1"/>
    <property type="molecule type" value="Genomic_DNA"/>
</dbReference>
<keyword evidence="4 5" id="KW-0472">Membrane</keyword>
<dbReference type="NCBIfam" id="NF001246">
    <property type="entry name" value="PRK00218.1-2"/>
    <property type="match status" value="1"/>
</dbReference>
<organism evidence="7 8">
    <name type="scientific">Erwinia tracheiphila</name>
    <dbReference type="NCBI Taxonomy" id="65700"/>
    <lineage>
        <taxon>Bacteria</taxon>
        <taxon>Pseudomonadati</taxon>
        <taxon>Pseudomonadota</taxon>
        <taxon>Gammaproteobacteria</taxon>
        <taxon>Enterobacterales</taxon>
        <taxon>Erwiniaceae</taxon>
        <taxon>Erwinia</taxon>
    </lineage>
</organism>
<evidence type="ECO:0000256" key="2">
    <source>
        <dbReference type="ARBA" id="ARBA00022490"/>
    </source>
</evidence>
<evidence type="ECO:0000256" key="1">
    <source>
        <dbReference type="ARBA" id="ARBA00022475"/>
    </source>
</evidence>
<dbReference type="AlphaFoldDB" id="A0A0M2KE82"/>
<proteinExistence type="inferred from homology"/>
<dbReference type="Pfam" id="PF04356">
    <property type="entry name" value="DUF489"/>
    <property type="match status" value="1"/>
</dbReference>
<evidence type="ECO:0000256" key="5">
    <source>
        <dbReference type="HAMAP-Rule" id="MF_00695"/>
    </source>
</evidence>
<dbReference type="Proteomes" id="UP000264980">
    <property type="component" value="Chromosome"/>
</dbReference>
<evidence type="ECO:0000313" key="9">
    <source>
        <dbReference type="Proteomes" id="UP000264980"/>
    </source>
</evidence>
<dbReference type="PANTHER" id="PTHR38100:SF1">
    <property type="entry name" value="HIGH FREQUENCY LYSOGENIZATION PROTEIN HFLD"/>
    <property type="match status" value="1"/>
</dbReference>
<accession>A0A0M2KE82</accession>
<dbReference type="GO" id="GO:0005737">
    <property type="term" value="C:cytoplasm"/>
    <property type="evidence" value="ECO:0007669"/>
    <property type="project" value="UniProtKB-SubCell"/>
</dbReference>
<comment type="subcellular location">
    <subcellularLocation>
        <location evidence="5">Cytoplasm</location>
    </subcellularLocation>
    <subcellularLocation>
        <location evidence="5">Cell membrane</location>
        <topology evidence="5">Peripheral membrane protein</topology>
        <orientation evidence="5">Cytoplasmic side</orientation>
    </subcellularLocation>
</comment>
<gene>
    <name evidence="5" type="primary">hflD</name>
    <name evidence="6" type="ORF">AV903_04220</name>
    <name evidence="7" type="ORF">SY86_09590</name>
</gene>
<dbReference type="Gene3D" id="1.10.3890.10">
    <property type="entry name" value="HflD-like"/>
    <property type="match status" value="1"/>
</dbReference>
<evidence type="ECO:0000313" key="8">
    <source>
        <dbReference type="Proteomes" id="UP000033924"/>
    </source>
</evidence>
<keyword evidence="8" id="KW-1185">Reference proteome</keyword>
<dbReference type="PANTHER" id="PTHR38100">
    <property type="entry name" value="HIGH FREQUENCY LYSOGENIZATION PROTEIN HFLD"/>
    <property type="match status" value="1"/>
</dbReference>
<keyword evidence="1 5" id="KW-1003">Cell membrane</keyword>